<evidence type="ECO:0000313" key="1">
    <source>
        <dbReference type="EMBL" id="KAK2963352.1"/>
    </source>
</evidence>
<dbReference type="Proteomes" id="UP001281761">
    <property type="component" value="Unassembled WGS sequence"/>
</dbReference>
<dbReference type="Gene3D" id="3.40.50.150">
    <property type="entry name" value="Vaccinia Virus protein VP39"/>
    <property type="match status" value="1"/>
</dbReference>
<accession>A0ABQ9YHV8</accession>
<keyword evidence="2" id="KW-1185">Reference proteome</keyword>
<name>A0ABQ9YHV8_9EUKA</name>
<comment type="caution">
    <text evidence="1">The sequence shown here is derived from an EMBL/GenBank/DDBJ whole genome shotgun (WGS) entry which is preliminary data.</text>
</comment>
<dbReference type="InterPro" id="IPR019410">
    <property type="entry name" value="Methyltransf_16"/>
</dbReference>
<sequence length="153" mass="17169">MINHTIDLNNVRFPSLQPHPITGVPFYTGSAQAIEINWAEPPPLQTVLDSFSSFSRGPEESIHPVDSVDFIFATDCVYDRNFHDMLLPTLLSLASPQTTVFFANVKRFKSDSKFWKKLGKKFLIKTLEIEPESGGKRGRGGVTIRVCTLKNTL</sequence>
<proteinExistence type="predicted"/>
<evidence type="ECO:0000313" key="2">
    <source>
        <dbReference type="Proteomes" id="UP001281761"/>
    </source>
</evidence>
<dbReference type="InterPro" id="IPR029063">
    <property type="entry name" value="SAM-dependent_MTases_sf"/>
</dbReference>
<dbReference type="Pfam" id="PF10294">
    <property type="entry name" value="Methyltransf_16"/>
    <property type="match status" value="1"/>
</dbReference>
<reference evidence="1 2" key="1">
    <citation type="journal article" date="2022" name="bioRxiv">
        <title>Genomics of Preaxostyla Flagellates Illuminates Evolutionary Transitions and the Path Towards Mitochondrial Loss.</title>
        <authorList>
            <person name="Novak L.V.F."/>
            <person name="Treitli S.C."/>
            <person name="Pyrih J."/>
            <person name="Halakuc P."/>
            <person name="Pipaliya S.V."/>
            <person name="Vacek V."/>
            <person name="Brzon O."/>
            <person name="Soukal P."/>
            <person name="Eme L."/>
            <person name="Dacks J.B."/>
            <person name="Karnkowska A."/>
            <person name="Elias M."/>
            <person name="Hampl V."/>
        </authorList>
    </citation>
    <scope>NUCLEOTIDE SEQUENCE [LARGE SCALE GENOMIC DNA]</scope>
    <source>
        <strain evidence="1">NAU3</strain>
        <tissue evidence="1">Gut</tissue>
    </source>
</reference>
<protein>
    <recommendedName>
        <fullName evidence="3">Methyltransferase</fullName>
    </recommendedName>
</protein>
<gene>
    <name evidence="1" type="ORF">BLNAU_1886</name>
</gene>
<evidence type="ECO:0008006" key="3">
    <source>
        <dbReference type="Google" id="ProtNLM"/>
    </source>
</evidence>
<organism evidence="1 2">
    <name type="scientific">Blattamonas nauphoetae</name>
    <dbReference type="NCBI Taxonomy" id="2049346"/>
    <lineage>
        <taxon>Eukaryota</taxon>
        <taxon>Metamonada</taxon>
        <taxon>Preaxostyla</taxon>
        <taxon>Oxymonadida</taxon>
        <taxon>Blattamonas</taxon>
    </lineage>
</organism>
<dbReference type="EMBL" id="JARBJD010000007">
    <property type="protein sequence ID" value="KAK2963352.1"/>
    <property type="molecule type" value="Genomic_DNA"/>
</dbReference>